<dbReference type="EnsemblPlants" id="KQL13173">
    <property type="protein sequence ID" value="KQL13173"/>
    <property type="gene ID" value="SETIT_025612mg"/>
</dbReference>
<dbReference type="Proteomes" id="UP000004995">
    <property type="component" value="Unassembled WGS sequence"/>
</dbReference>
<name>K3ZGB0_SETIT</name>
<dbReference type="HOGENOM" id="CLU_3160902_0_0_1"/>
<organism evidence="2 3">
    <name type="scientific">Setaria italica</name>
    <name type="common">Foxtail millet</name>
    <name type="synonym">Panicum italicum</name>
    <dbReference type="NCBI Taxonomy" id="4555"/>
    <lineage>
        <taxon>Eukaryota</taxon>
        <taxon>Viridiplantae</taxon>
        <taxon>Streptophyta</taxon>
        <taxon>Embryophyta</taxon>
        <taxon>Tracheophyta</taxon>
        <taxon>Spermatophyta</taxon>
        <taxon>Magnoliopsida</taxon>
        <taxon>Liliopsida</taxon>
        <taxon>Poales</taxon>
        <taxon>Poaceae</taxon>
        <taxon>PACMAD clade</taxon>
        <taxon>Panicoideae</taxon>
        <taxon>Panicodae</taxon>
        <taxon>Paniceae</taxon>
        <taxon>Cenchrinae</taxon>
        <taxon>Setaria</taxon>
    </lineage>
</organism>
<evidence type="ECO:0000256" key="1">
    <source>
        <dbReference type="SAM" id="Phobius"/>
    </source>
</evidence>
<protein>
    <submittedName>
        <fullName evidence="2">Uncharacterized protein</fullName>
    </submittedName>
</protein>
<reference evidence="2" key="2">
    <citation type="submission" date="2018-08" db="UniProtKB">
        <authorList>
            <consortium name="EnsemblPlants"/>
        </authorList>
    </citation>
    <scope>IDENTIFICATION</scope>
    <source>
        <strain evidence="2">Yugu1</strain>
    </source>
</reference>
<dbReference type="AlphaFoldDB" id="K3ZGB0"/>
<dbReference type="InParanoid" id="K3ZGB0"/>
<feature type="transmembrane region" description="Helical" evidence="1">
    <location>
        <begin position="17"/>
        <end position="43"/>
    </location>
</feature>
<keyword evidence="1" id="KW-0472">Membrane</keyword>
<sequence>MCACYVFPDHDMNFGKVAFMVFLTSIVCLTSKTSLPIEILLFLSIEEL</sequence>
<evidence type="ECO:0000313" key="3">
    <source>
        <dbReference type="Proteomes" id="UP000004995"/>
    </source>
</evidence>
<keyword evidence="1" id="KW-1133">Transmembrane helix</keyword>
<dbReference type="Gramene" id="KQL13173">
    <property type="protein sequence ID" value="KQL13173"/>
    <property type="gene ID" value="SETIT_025612mg"/>
</dbReference>
<keyword evidence="3" id="KW-1185">Reference proteome</keyword>
<evidence type="ECO:0000313" key="2">
    <source>
        <dbReference type="EnsemblPlants" id="KQL13173"/>
    </source>
</evidence>
<keyword evidence="1" id="KW-0812">Transmembrane</keyword>
<accession>K3ZGB0</accession>
<reference evidence="3" key="1">
    <citation type="journal article" date="2012" name="Nat. Biotechnol.">
        <title>Reference genome sequence of the model plant Setaria.</title>
        <authorList>
            <person name="Bennetzen J.L."/>
            <person name="Schmutz J."/>
            <person name="Wang H."/>
            <person name="Percifield R."/>
            <person name="Hawkins J."/>
            <person name="Pontaroli A.C."/>
            <person name="Estep M."/>
            <person name="Feng L."/>
            <person name="Vaughn J.N."/>
            <person name="Grimwood J."/>
            <person name="Jenkins J."/>
            <person name="Barry K."/>
            <person name="Lindquist E."/>
            <person name="Hellsten U."/>
            <person name="Deshpande S."/>
            <person name="Wang X."/>
            <person name="Wu X."/>
            <person name="Mitros T."/>
            <person name="Triplett J."/>
            <person name="Yang X."/>
            <person name="Ye C.Y."/>
            <person name="Mauro-Herrera M."/>
            <person name="Wang L."/>
            <person name="Li P."/>
            <person name="Sharma M."/>
            <person name="Sharma R."/>
            <person name="Ronald P.C."/>
            <person name="Panaud O."/>
            <person name="Kellogg E.A."/>
            <person name="Brutnell T.P."/>
            <person name="Doust A.N."/>
            <person name="Tuskan G.A."/>
            <person name="Rokhsar D."/>
            <person name="Devos K.M."/>
        </authorList>
    </citation>
    <scope>NUCLEOTIDE SEQUENCE [LARGE SCALE GENOMIC DNA]</scope>
    <source>
        <strain evidence="3">cv. Yugu1</strain>
    </source>
</reference>
<dbReference type="EMBL" id="AGNK02001431">
    <property type="status" value="NOT_ANNOTATED_CDS"/>
    <property type="molecule type" value="Genomic_DNA"/>
</dbReference>
<proteinExistence type="predicted"/>